<keyword evidence="10" id="KW-1185">Reference proteome</keyword>
<sequence>MSPLSQALQATFGGGCFWSVELAFQRIPGVIKTAVGYTQGHTENPTYEQVCTGRTGHVEAVLVDYNPSELSYEQLLDVFWKKHDPTQFNRQGNDVGTQYRSGIYYHSPEQETIAKDSLKEMEAKLGKKIATEVLPAKTFYMAEDYHQQYLEKGGRGGNKQSARKGCNDPIRCYG</sequence>
<dbReference type="EMBL" id="AP019872">
    <property type="protein sequence ID" value="BBN15714.1"/>
    <property type="molecule type" value="Genomic_DNA"/>
</dbReference>
<dbReference type="PANTHER" id="PTHR42799:SF26">
    <property type="entry name" value="PEPTIDE-METHIONINE (S)-S-OXIDE REDUCTASE"/>
    <property type="match status" value="1"/>
</dbReference>
<dbReference type="PANTHER" id="PTHR42799">
    <property type="entry name" value="MITOCHONDRIAL PEPTIDE METHIONINE SULFOXIDE REDUCTASE"/>
    <property type="match status" value="1"/>
</dbReference>
<evidence type="ECO:0000313" key="9">
    <source>
        <dbReference type="EMBL" id="OAE30478.1"/>
    </source>
</evidence>
<evidence type="ECO:0000256" key="4">
    <source>
        <dbReference type="ARBA" id="ARBA00030273"/>
    </source>
</evidence>
<evidence type="ECO:0000256" key="1">
    <source>
        <dbReference type="ARBA" id="ARBA00005591"/>
    </source>
</evidence>
<dbReference type="Pfam" id="PF01625">
    <property type="entry name" value="PMSR"/>
    <property type="match status" value="1"/>
</dbReference>
<dbReference type="FunFam" id="3.30.1060.10:FF:000002">
    <property type="entry name" value="Peptide methionine sulfoxide reductase"/>
    <property type="match status" value="1"/>
</dbReference>
<dbReference type="Gene3D" id="3.30.1060.10">
    <property type="entry name" value="Peptide methionine sulphoxide reductase MsrA"/>
    <property type="match status" value="1"/>
</dbReference>
<proteinExistence type="inferred from homology"/>
<evidence type="ECO:0000259" key="7">
    <source>
        <dbReference type="Pfam" id="PF01625"/>
    </source>
</evidence>
<dbReference type="AlphaFoldDB" id="A0A176WBA3"/>
<comment type="similarity">
    <text evidence="1">Belongs to the MsrA Met sulfoxide reductase family.</text>
</comment>
<dbReference type="Proteomes" id="UP001162541">
    <property type="component" value="Chromosome 7"/>
</dbReference>
<dbReference type="GO" id="GO:0034599">
    <property type="term" value="P:cellular response to oxidative stress"/>
    <property type="evidence" value="ECO:0007669"/>
    <property type="project" value="TreeGrafter"/>
</dbReference>
<dbReference type="InterPro" id="IPR002569">
    <property type="entry name" value="Met_Sox_Rdtase_MsrA_dom"/>
</dbReference>
<dbReference type="Proteomes" id="UP000077202">
    <property type="component" value="Unassembled WGS sequence"/>
</dbReference>
<evidence type="ECO:0000313" key="11">
    <source>
        <dbReference type="Proteomes" id="UP001162541"/>
    </source>
</evidence>
<feature type="domain" description="Peptide methionine sulphoxide reductase MsrA" evidence="7">
    <location>
        <begin position="9"/>
        <end position="153"/>
    </location>
</feature>
<dbReference type="NCBIfam" id="TIGR00401">
    <property type="entry name" value="msrA"/>
    <property type="match status" value="1"/>
</dbReference>
<accession>A0A176WBA3</accession>
<evidence type="ECO:0000256" key="2">
    <source>
        <dbReference type="ARBA" id="ARBA00012502"/>
    </source>
</evidence>
<reference evidence="9 10" key="1">
    <citation type="submission" date="2016-03" db="EMBL/GenBank/DDBJ databases">
        <title>Mechanisms controlling the formation of the plant cell surface in tip-growing cells are functionally conserved among land plants.</title>
        <authorList>
            <person name="Honkanen S."/>
            <person name="Jones V.A."/>
            <person name="Morieri G."/>
            <person name="Champion C."/>
            <person name="Hetherington A.J."/>
            <person name="Kelly S."/>
            <person name="Saint-Marcoux D."/>
            <person name="Proust H."/>
            <person name="Prescott H."/>
            <person name="Dolan L."/>
        </authorList>
    </citation>
    <scope>NUCLEOTIDE SEQUENCE [LARGE SCALE GENOMIC DNA]</scope>
    <source>
        <strain evidence="10">cv. Tak-1 and cv. Tak-2</strain>
        <tissue evidence="9">Whole gametophyte</tissue>
    </source>
</reference>
<evidence type="ECO:0000256" key="5">
    <source>
        <dbReference type="ARBA" id="ARBA00030643"/>
    </source>
</evidence>
<evidence type="ECO:0000313" key="10">
    <source>
        <dbReference type="Proteomes" id="UP000077202"/>
    </source>
</evidence>
<evidence type="ECO:0000313" key="8">
    <source>
        <dbReference type="EMBL" id="BBN15714.1"/>
    </source>
</evidence>
<protein>
    <recommendedName>
        <fullName evidence="2">peptide-methionine (S)-S-oxide reductase</fullName>
        <ecNumber evidence="2">1.8.4.11</ecNumber>
    </recommendedName>
    <alternativeName>
        <fullName evidence="5">Peptide-methionine (S)-S-oxide reductase</fullName>
    </alternativeName>
    <alternativeName>
        <fullName evidence="4">Protein-methionine-S-oxide reductase</fullName>
    </alternativeName>
</protein>
<dbReference type="SUPFAM" id="SSF55068">
    <property type="entry name" value="Peptide methionine sulfoxide reductase"/>
    <property type="match status" value="1"/>
</dbReference>
<evidence type="ECO:0000256" key="3">
    <source>
        <dbReference type="ARBA" id="ARBA00023002"/>
    </source>
</evidence>
<dbReference type="EMBL" id="LVLJ01001322">
    <property type="protein sequence ID" value="OAE30478.1"/>
    <property type="molecule type" value="Genomic_DNA"/>
</dbReference>
<dbReference type="EC" id="1.8.4.11" evidence="2"/>
<gene>
    <name evidence="9" type="ORF">AXG93_942s1210</name>
    <name evidence="8" type="ORF">Mp_7g00200</name>
</gene>
<dbReference type="HAMAP" id="MF_01401">
    <property type="entry name" value="MsrA"/>
    <property type="match status" value="1"/>
</dbReference>
<reference evidence="11" key="3">
    <citation type="journal article" date="2020" name="Curr. Biol.">
        <title>Chromatin organization in early land plants reveals an ancestral association between H3K27me3, transposons, and constitutive heterochromatin.</title>
        <authorList>
            <person name="Montgomery S.A."/>
            <person name="Tanizawa Y."/>
            <person name="Galik B."/>
            <person name="Wang N."/>
            <person name="Ito T."/>
            <person name="Mochizuki T."/>
            <person name="Akimcheva S."/>
            <person name="Bowman J.L."/>
            <person name="Cognat V."/>
            <person name="Marechal-Drouard L."/>
            <person name="Ekker H."/>
            <person name="Hong S.F."/>
            <person name="Kohchi T."/>
            <person name="Lin S.S."/>
            <person name="Liu L.D."/>
            <person name="Nakamura Y."/>
            <person name="Valeeva L.R."/>
            <person name="Shakirov E.V."/>
            <person name="Shippen D.E."/>
            <person name="Wei W.L."/>
            <person name="Yagura M."/>
            <person name="Yamaoka S."/>
            <person name="Yamato K.T."/>
            <person name="Liu C."/>
            <person name="Berger F."/>
        </authorList>
    </citation>
    <scope>NUCLEOTIDE SEQUENCE [LARGE SCALE GENOMIC DNA]</scope>
    <source>
        <strain evidence="11">Tak-1</strain>
    </source>
</reference>
<keyword evidence="3" id="KW-0560">Oxidoreductase</keyword>
<evidence type="ECO:0000256" key="6">
    <source>
        <dbReference type="SAM" id="MobiDB-lite"/>
    </source>
</evidence>
<reference evidence="8" key="2">
    <citation type="journal article" date="2019" name="Curr. Biol.">
        <title>Chromatin organization in early land plants reveals an ancestral association between H3K27me3, transposons, and constitutive heterochromatin.</title>
        <authorList>
            <person name="Montgomery S.A."/>
            <person name="Tanizawa Y."/>
            <person name="Galik B."/>
            <person name="Wang N."/>
            <person name="Ito T."/>
            <person name="Mochizuki T."/>
            <person name="Akimcheva S."/>
            <person name="Bowman J."/>
            <person name="Cognat V."/>
            <person name="Drouard L."/>
            <person name="Ekker H."/>
            <person name="Houng S."/>
            <person name="Kohchi T."/>
            <person name="Lin S."/>
            <person name="Liu L.D."/>
            <person name="Nakamura Y."/>
            <person name="Valeeva L.R."/>
            <person name="Shakirov E.V."/>
            <person name="Shippen D.E."/>
            <person name="Wei W."/>
            <person name="Yagura M."/>
            <person name="Yamaoka S."/>
            <person name="Yamato K.T."/>
            <person name="Liu C."/>
            <person name="Berger F."/>
        </authorList>
    </citation>
    <scope>NUCLEOTIDE SEQUENCE [LARGE SCALE GENOMIC DNA]</scope>
    <source>
        <strain evidence="8">Tak-1</strain>
    </source>
</reference>
<dbReference type="EMBL" id="AP019872">
    <property type="protein sequence ID" value="BBN15715.1"/>
    <property type="molecule type" value="Genomic_DNA"/>
</dbReference>
<name>A0A176WBA3_MARPO</name>
<dbReference type="InterPro" id="IPR050162">
    <property type="entry name" value="MsrA_MetSO_reductase"/>
</dbReference>
<dbReference type="GO" id="GO:0008113">
    <property type="term" value="F:peptide-methionine (S)-S-oxide reductase activity"/>
    <property type="evidence" value="ECO:0007669"/>
    <property type="project" value="UniProtKB-EC"/>
</dbReference>
<organism evidence="9 10">
    <name type="scientific">Marchantia polymorpha subsp. ruderalis</name>
    <dbReference type="NCBI Taxonomy" id="1480154"/>
    <lineage>
        <taxon>Eukaryota</taxon>
        <taxon>Viridiplantae</taxon>
        <taxon>Streptophyta</taxon>
        <taxon>Embryophyta</taxon>
        <taxon>Marchantiophyta</taxon>
        <taxon>Marchantiopsida</taxon>
        <taxon>Marchantiidae</taxon>
        <taxon>Marchantiales</taxon>
        <taxon>Marchantiaceae</taxon>
        <taxon>Marchantia</taxon>
    </lineage>
</organism>
<feature type="region of interest" description="Disordered" evidence="6">
    <location>
        <begin position="151"/>
        <end position="174"/>
    </location>
</feature>
<dbReference type="GO" id="GO:0005737">
    <property type="term" value="C:cytoplasm"/>
    <property type="evidence" value="ECO:0007669"/>
    <property type="project" value="TreeGrafter"/>
</dbReference>
<dbReference type="InterPro" id="IPR036509">
    <property type="entry name" value="Met_Sox_Rdtase_MsrA_sf"/>
</dbReference>